<protein>
    <recommendedName>
        <fullName evidence="5">Lipoprotein</fullName>
    </recommendedName>
</protein>
<sequence>MHKALTVIGIAAISISVFGCNGKSTDNKASEKAAAQKVVLPDATADKQLALKYLSGIQNEDKNSMYAATNLTEALVTEAREKLIYQKKYQLTEQQLKDYEKILAISGEIDFYAKKIKDNLPKSAKFEIVKSEPLKSPPTARIEVYSVKITYQNQKEAMKDETRRAVKEMVVKMYHVTQSLNGRWAHEFTFDNKQHEVLSYF</sequence>
<accession>A0A6V8N3G5</accession>
<evidence type="ECO:0000313" key="1">
    <source>
        <dbReference type="EMBL" id="GFO66407.1"/>
    </source>
</evidence>
<evidence type="ECO:0000313" key="4">
    <source>
        <dbReference type="Proteomes" id="UP000831485"/>
    </source>
</evidence>
<dbReference type="AlphaFoldDB" id="A0A6V8N3G5"/>
<dbReference type="EMBL" id="BLXY01000027">
    <property type="protein sequence ID" value="GFO66407.1"/>
    <property type="molecule type" value="Genomic_DNA"/>
</dbReference>
<reference evidence="2" key="3">
    <citation type="submission" date="2022-04" db="EMBL/GenBank/DDBJ databases">
        <authorList>
            <person name="Liu G."/>
        </authorList>
    </citation>
    <scope>NUCLEOTIDE SEQUENCE</scope>
    <source>
        <strain evidence="2">RG22</strain>
    </source>
</reference>
<reference evidence="1" key="2">
    <citation type="journal article" date="2021" name="Int. J. Syst. Evol. Microbiol.">
        <title>Geomonas silvestris sp. nov., Geomonas paludis sp. nov. and Geomonas limicola sp. nov., isolated from terrestrial environments, and emended description of the genus Geomonas.</title>
        <authorList>
            <person name="Itoh H."/>
            <person name="Xu Z."/>
            <person name="Masuda Y."/>
            <person name="Ushijima N."/>
            <person name="Hayakawa C."/>
            <person name="Shiratori Y."/>
            <person name="Senoo K."/>
        </authorList>
    </citation>
    <scope>NUCLEOTIDE SEQUENCE</scope>
    <source>
        <strain evidence="1">Red736</strain>
    </source>
</reference>
<dbReference type="PROSITE" id="PS51257">
    <property type="entry name" value="PROKAR_LIPOPROTEIN"/>
    <property type="match status" value="1"/>
</dbReference>
<name>A0A6V8N3G5_9BACT</name>
<dbReference type="Proteomes" id="UP000568888">
    <property type="component" value="Unassembled WGS sequence"/>
</dbReference>
<dbReference type="EMBL" id="CP096574">
    <property type="protein sequence ID" value="UPU35172.1"/>
    <property type="molecule type" value="Genomic_DNA"/>
</dbReference>
<evidence type="ECO:0008006" key="5">
    <source>
        <dbReference type="Google" id="ProtNLM"/>
    </source>
</evidence>
<dbReference type="RefSeq" id="WP_183351368.1">
    <property type="nucleotide sequence ID" value="NZ_BLXY01000027.1"/>
</dbReference>
<keyword evidence="4" id="KW-1185">Reference proteome</keyword>
<dbReference type="Proteomes" id="UP000831485">
    <property type="component" value="Chromosome"/>
</dbReference>
<reference evidence="3" key="1">
    <citation type="submission" date="2020-06" db="EMBL/GenBank/DDBJ databases">
        <title>Draft genomic sequecing of Geomonas sp. Red736.</title>
        <authorList>
            <person name="Itoh H."/>
            <person name="Xu Z.X."/>
            <person name="Ushijima N."/>
            <person name="Masuda Y."/>
            <person name="Shiratori Y."/>
            <person name="Senoo K."/>
        </authorList>
    </citation>
    <scope>NUCLEOTIDE SEQUENCE [LARGE SCALE GENOMIC DNA]</scope>
    <source>
        <strain evidence="3">Red736</strain>
    </source>
</reference>
<gene>
    <name evidence="1" type="ORF">GMPD_43260</name>
    <name evidence="2" type="ORF">M1B72_17195</name>
</gene>
<proteinExistence type="predicted"/>
<organism evidence="1 3">
    <name type="scientific">Geomonas paludis</name>
    <dbReference type="NCBI Taxonomy" id="2740185"/>
    <lineage>
        <taxon>Bacteria</taxon>
        <taxon>Pseudomonadati</taxon>
        <taxon>Thermodesulfobacteriota</taxon>
        <taxon>Desulfuromonadia</taxon>
        <taxon>Geobacterales</taxon>
        <taxon>Geobacteraceae</taxon>
        <taxon>Geomonas</taxon>
    </lineage>
</organism>
<evidence type="ECO:0000313" key="3">
    <source>
        <dbReference type="Proteomes" id="UP000568888"/>
    </source>
</evidence>
<evidence type="ECO:0000313" key="2">
    <source>
        <dbReference type="EMBL" id="UPU35172.1"/>
    </source>
</evidence>